<proteinExistence type="predicted"/>
<sequence>MSEQMTAAPITQAAFTQAMLDARQPVPEGLLDGQGHPAGRRFSVYRNNVAVSLTEALHEGFPVIAKLLGKANMDGLAGIYLRAHPPKSPLMMHYGEDFPDFLAGMEQLAHLGYLADVARLELAIRRSYHAADATAIDPDWLGAQAPETLMMARLIPAPAVQVVRSPWPIFDIWRFNTDDDAPQPQAQGQDVVVLRPEFDPQPAPLDPGAATFVDSLHHAPLGAAAEQAATEVPDFDLGQTLALLLGGHALCHLTHAPNEQDLT</sequence>
<keyword evidence="3" id="KW-1185">Reference proteome</keyword>
<dbReference type="AlphaFoldDB" id="A0A0P1GHK8"/>
<organism evidence="2 3">
    <name type="scientific">Tritonibacter multivorans</name>
    <dbReference type="NCBI Taxonomy" id="928856"/>
    <lineage>
        <taxon>Bacteria</taxon>
        <taxon>Pseudomonadati</taxon>
        <taxon>Pseudomonadota</taxon>
        <taxon>Alphaproteobacteria</taxon>
        <taxon>Rhodobacterales</taxon>
        <taxon>Paracoccaceae</taxon>
        <taxon>Tritonibacter</taxon>
    </lineage>
</organism>
<dbReference type="RefSeq" id="WP_235811502.1">
    <property type="nucleotide sequence ID" value="NZ_CYSD01000042.1"/>
</dbReference>
<dbReference type="InterPro" id="IPR018640">
    <property type="entry name" value="DUF2063"/>
</dbReference>
<dbReference type="STRING" id="928856.SAMN04488049_102117"/>
<gene>
    <name evidence="2" type="ORF">TRM7557_03281</name>
</gene>
<evidence type="ECO:0000313" key="3">
    <source>
        <dbReference type="Proteomes" id="UP000052022"/>
    </source>
</evidence>
<evidence type="ECO:0000259" key="1">
    <source>
        <dbReference type="Pfam" id="PF09836"/>
    </source>
</evidence>
<feature type="domain" description="Putative DNA-binding" evidence="1">
    <location>
        <begin position="11"/>
        <end position="102"/>
    </location>
</feature>
<dbReference type="InterPro" id="IPR044922">
    <property type="entry name" value="DUF2063_N_sf"/>
</dbReference>
<accession>A0A0P1GHK8</accession>
<dbReference type="Pfam" id="PF09836">
    <property type="entry name" value="DUF2063"/>
    <property type="match status" value="1"/>
</dbReference>
<reference evidence="2 3" key="1">
    <citation type="submission" date="2015-09" db="EMBL/GenBank/DDBJ databases">
        <authorList>
            <consortium name="Swine Surveillance"/>
        </authorList>
    </citation>
    <scope>NUCLEOTIDE SEQUENCE [LARGE SCALE GENOMIC DNA]</scope>
    <source>
        <strain evidence="2 3">CECT 7557</strain>
    </source>
</reference>
<evidence type="ECO:0000313" key="2">
    <source>
        <dbReference type="EMBL" id="CUH81182.1"/>
    </source>
</evidence>
<name>A0A0P1GHK8_9RHOB</name>
<dbReference type="EMBL" id="CYSD01000042">
    <property type="protein sequence ID" value="CUH81182.1"/>
    <property type="molecule type" value="Genomic_DNA"/>
</dbReference>
<dbReference type="Gene3D" id="1.10.150.690">
    <property type="entry name" value="DUF2063"/>
    <property type="match status" value="1"/>
</dbReference>
<dbReference type="Proteomes" id="UP000052022">
    <property type="component" value="Unassembled WGS sequence"/>
</dbReference>
<protein>
    <recommendedName>
        <fullName evidence="1">Putative DNA-binding domain-containing protein</fullName>
    </recommendedName>
</protein>